<dbReference type="Proteomes" id="UP001054902">
    <property type="component" value="Unassembled WGS sequence"/>
</dbReference>
<dbReference type="Gene3D" id="1.25.40.20">
    <property type="entry name" value="Ankyrin repeat-containing domain"/>
    <property type="match status" value="2"/>
</dbReference>
<evidence type="ECO:0000313" key="2">
    <source>
        <dbReference type="EMBL" id="GFH45985.1"/>
    </source>
</evidence>
<comment type="caution">
    <text evidence="2">The sequence shown here is derived from an EMBL/GenBank/DDBJ whole genome shotgun (WGS) entry which is preliminary data.</text>
</comment>
<dbReference type="SUPFAM" id="SSF48403">
    <property type="entry name" value="Ankyrin repeat"/>
    <property type="match status" value="1"/>
</dbReference>
<dbReference type="EMBL" id="BLLK01000022">
    <property type="protein sequence ID" value="GFH45985.1"/>
    <property type="molecule type" value="Genomic_DNA"/>
</dbReference>
<evidence type="ECO:0000256" key="1">
    <source>
        <dbReference type="SAM" id="MobiDB-lite"/>
    </source>
</evidence>
<dbReference type="InterPro" id="IPR036770">
    <property type="entry name" value="Ankyrin_rpt-contain_sf"/>
</dbReference>
<protein>
    <submittedName>
        <fullName evidence="2">Uncharacterized protein</fullName>
    </submittedName>
</protein>
<sequence>MRTKPIPYQPRKPKIENPGNSVATANKKLQVLLKEKNVIWSEVKKIIQSTSHHKHNSSSILDSLLRQALKKAFLDNSVCQSTLKLLLKKTHVDHSQRLKYAVTATRCGNRDALTTLIYDDTSVLFQGRNENTSIYCDEYQSENRRTLLHIVCEKNGWNDEIVYILKETLENRDTRDNFHLGMFEPDCNGFTPLVLALEAGSSLNEIVNHLRQEYPVYFQQHVRRLSKVCAEYCCDTTLYESLIAEFPIILNEANEEDDAVASSSTQDQEFIVCCGRMPLHYACFYQTNDMLYALLHAYKEQEGRKNLLKSKLLATTRNSQGSIIKSPISHLLLNAGDSDTQSIWDCLHTCIRFFDRIDLVHTLIQSNFEDLVSKRNCVRIVERLLDNLNLNIFALDSQGESILSLLVVKMSRCKDKKKRHSAKKLLEFILSKAKKSDSLLNDPLFMDSRKRLPLHTACETGLHWRVGMEILVNSNIQALREADPVTNLLPFALAATCERSDLNNIYNMLRFDPSVVTSS</sequence>
<reference evidence="2 3" key="1">
    <citation type="journal article" date="2021" name="Sci. Rep.">
        <title>The genome of the diatom Chaetoceros tenuissimus carries an ancient integrated fragment of an extant virus.</title>
        <authorList>
            <person name="Hongo Y."/>
            <person name="Kimura K."/>
            <person name="Takaki Y."/>
            <person name="Yoshida Y."/>
            <person name="Baba S."/>
            <person name="Kobayashi G."/>
            <person name="Nagasaki K."/>
            <person name="Hano T."/>
            <person name="Tomaru Y."/>
        </authorList>
    </citation>
    <scope>NUCLEOTIDE SEQUENCE [LARGE SCALE GENOMIC DNA]</scope>
    <source>
        <strain evidence="2 3">NIES-3715</strain>
    </source>
</reference>
<keyword evidence="3" id="KW-1185">Reference proteome</keyword>
<evidence type="ECO:0000313" key="3">
    <source>
        <dbReference type="Proteomes" id="UP001054902"/>
    </source>
</evidence>
<gene>
    <name evidence="2" type="ORF">CTEN210_02459</name>
</gene>
<feature type="region of interest" description="Disordered" evidence="1">
    <location>
        <begin position="1"/>
        <end position="21"/>
    </location>
</feature>
<name>A0AAD3CIY1_9STRA</name>
<accession>A0AAD3CIY1</accession>
<dbReference type="AlphaFoldDB" id="A0AAD3CIY1"/>
<organism evidence="2 3">
    <name type="scientific">Chaetoceros tenuissimus</name>
    <dbReference type="NCBI Taxonomy" id="426638"/>
    <lineage>
        <taxon>Eukaryota</taxon>
        <taxon>Sar</taxon>
        <taxon>Stramenopiles</taxon>
        <taxon>Ochrophyta</taxon>
        <taxon>Bacillariophyta</taxon>
        <taxon>Coscinodiscophyceae</taxon>
        <taxon>Chaetocerotophycidae</taxon>
        <taxon>Chaetocerotales</taxon>
        <taxon>Chaetocerotaceae</taxon>
        <taxon>Chaetoceros</taxon>
    </lineage>
</organism>
<proteinExistence type="predicted"/>